<name>A0A5C5ZNI9_9BACT</name>
<reference evidence="1 2" key="1">
    <citation type="submission" date="2019-02" db="EMBL/GenBank/DDBJ databases">
        <title>Deep-cultivation of Planctomycetes and their phenomic and genomic characterization uncovers novel biology.</title>
        <authorList>
            <person name="Wiegand S."/>
            <person name="Jogler M."/>
            <person name="Boedeker C."/>
            <person name="Pinto D."/>
            <person name="Vollmers J."/>
            <person name="Rivas-Marin E."/>
            <person name="Kohn T."/>
            <person name="Peeters S.H."/>
            <person name="Heuer A."/>
            <person name="Rast P."/>
            <person name="Oberbeckmann S."/>
            <person name="Bunk B."/>
            <person name="Jeske O."/>
            <person name="Meyerdierks A."/>
            <person name="Storesund J.E."/>
            <person name="Kallscheuer N."/>
            <person name="Luecker S."/>
            <person name="Lage O.M."/>
            <person name="Pohl T."/>
            <person name="Merkel B.J."/>
            <person name="Hornburger P."/>
            <person name="Mueller R.-W."/>
            <person name="Bruemmer F."/>
            <person name="Labrenz M."/>
            <person name="Spormann A.M."/>
            <person name="Op Den Camp H."/>
            <person name="Overmann J."/>
            <person name="Amann R."/>
            <person name="Jetten M.S.M."/>
            <person name="Mascher T."/>
            <person name="Medema M.H."/>
            <person name="Devos D.P."/>
            <person name="Kaster A.-K."/>
            <person name="Ovreas L."/>
            <person name="Rohde M."/>
            <person name="Galperin M.Y."/>
            <person name="Jogler C."/>
        </authorList>
    </citation>
    <scope>NUCLEOTIDE SEQUENCE [LARGE SCALE GENOMIC DNA]</scope>
    <source>
        <strain evidence="1 2">Mal64</strain>
    </source>
</reference>
<sequence>MTLSEFMNEVARKADTGKTQINAAETRRVLSEAFILLSKMKSADATNVIAKGIASGAKKKAK</sequence>
<keyword evidence="2" id="KW-1185">Reference proteome</keyword>
<gene>
    <name evidence="1" type="ORF">Mal64_21210</name>
</gene>
<organism evidence="1 2">
    <name type="scientific">Pseudobythopirellula maris</name>
    <dbReference type="NCBI Taxonomy" id="2527991"/>
    <lineage>
        <taxon>Bacteria</taxon>
        <taxon>Pseudomonadati</taxon>
        <taxon>Planctomycetota</taxon>
        <taxon>Planctomycetia</taxon>
        <taxon>Pirellulales</taxon>
        <taxon>Lacipirellulaceae</taxon>
        <taxon>Pseudobythopirellula</taxon>
    </lineage>
</organism>
<dbReference type="Proteomes" id="UP000315440">
    <property type="component" value="Unassembled WGS sequence"/>
</dbReference>
<dbReference type="AlphaFoldDB" id="A0A5C5ZNI9"/>
<dbReference type="EMBL" id="SJPQ01000002">
    <property type="protein sequence ID" value="TWT88635.1"/>
    <property type="molecule type" value="Genomic_DNA"/>
</dbReference>
<comment type="caution">
    <text evidence="1">The sequence shown here is derived from an EMBL/GenBank/DDBJ whole genome shotgun (WGS) entry which is preliminary data.</text>
</comment>
<accession>A0A5C5ZNI9</accession>
<dbReference type="OrthoDB" id="288583at2"/>
<evidence type="ECO:0000313" key="2">
    <source>
        <dbReference type="Proteomes" id="UP000315440"/>
    </source>
</evidence>
<dbReference type="RefSeq" id="WP_146399858.1">
    <property type="nucleotide sequence ID" value="NZ_SJPQ01000002.1"/>
</dbReference>
<proteinExistence type="predicted"/>
<protein>
    <submittedName>
        <fullName evidence="1">Uncharacterized protein</fullName>
    </submittedName>
</protein>
<evidence type="ECO:0000313" key="1">
    <source>
        <dbReference type="EMBL" id="TWT88635.1"/>
    </source>
</evidence>